<dbReference type="Pfam" id="PF12802">
    <property type="entry name" value="MarR_2"/>
    <property type="match status" value="1"/>
</dbReference>
<comment type="caution">
    <text evidence="3">The sequence shown here is derived from an EMBL/GenBank/DDBJ whole genome shotgun (WGS) entry which is preliminary data.</text>
</comment>
<organism evidence="3 4">
    <name type="scientific">Halobellus rubicundus</name>
    <dbReference type="NCBI Taxonomy" id="2996466"/>
    <lineage>
        <taxon>Archaea</taxon>
        <taxon>Methanobacteriati</taxon>
        <taxon>Methanobacteriota</taxon>
        <taxon>Stenosarchaea group</taxon>
        <taxon>Halobacteria</taxon>
        <taxon>Halobacteriales</taxon>
        <taxon>Haloferacaceae</taxon>
        <taxon>Halobellus</taxon>
    </lineage>
</organism>
<dbReference type="Proteomes" id="UP001570511">
    <property type="component" value="Unassembled WGS sequence"/>
</dbReference>
<name>A0ABD5MDH4_9EURY</name>
<keyword evidence="4" id="KW-1185">Reference proteome</keyword>
<dbReference type="RefSeq" id="WP_372387706.1">
    <property type="nucleotide sequence ID" value="NZ_JBGNYA010000001.1"/>
</dbReference>
<dbReference type="AlphaFoldDB" id="A0ABD5MDH4"/>
<evidence type="ECO:0000313" key="3">
    <source>
        <dbReference type="EMBL" id="MFA1610280.1"/>
    </source>
</evidence>
<evidence type="ECO:0000259" key="2">
    <source>
        <dbReference type="Pfam" id="PF12802"/>
    </source>
</evidence>
<feature type="domain" description="HTH marR-type" evidence="2">
    <location>
        <begin position="24"/>
        <end position="69"/>
    </location>
</feature>
<dbReference type="InterPro" id="IPR000835">
    <property type="entry name" value="HTH_MarR-typ"/>
</dbReference>
<dbReference type="SUPFAM" id="SSF46785">
    <property type="entry name" value="Winged helix' DNA-binding domain"/>
    <property type="match status" value="1"/>
</dbReference>
<evidence type="ECO:0000256" key="1">
    <source>
        <dbReference type="SAM" id="MobiDB-lite"/>
    </source>
</evidence>
<evidence type="ECO:0000313" key="4">
    <source>
        <dbReference type="Proteomes" id="UP001570511"/>
    </source>
</evidence>
<gene>
    <name evidence="3" type="ORF">OS889_04595</name>
</gene>
<feature type="region of interest" description="Disordered" evidence="1">
    <location>
        <begin position="1"/>
        <end position="23"/>
    </location>
</feature>
<dbReference type="Gene3D" id="1.10.10.10">
    <property type="entry name" value="Winged helix-like DNA-binding domain superfamily/Winged helix DNA-binding domain"/>
    <property type="match status" value="1"/>
</dbReference>
<proteinExistence type="predicted"/>
<dbReference type="InterPro" id="IPR036390">
    <property type="entry name" value="WH_DNA-bd_sf"/>
</dbReference>
<dbReference type="EMBL" id="JBGNYA010000001">
    <property type="protein sequence ID" value="MFA1610280.1"/>
    <property type="molecule type" value="Genomic_DNA"/>
</dbReference>
<dbReference type="InterPro" id="IPR036388">
    <property type="entry name" value="WH-like_DNA-bd_sf"/>
</dbReference>
<accession>A0ABD5MDH4</accession>
<dbReference type="InterPro" id="IPR011991">
    <property type="entry name" value="ArsR-like_HTH"/>
</dbReference>
<sequence length="120" mass="13293">MPISAEQFESITESDDGPTPGTNAYEILSFLEAHAEEAFTQSEIAEATGINKGSVGPTLTRLRDTGRVDHKGVYWRVSDHVRSLDAAAAHTDDVAASYEDEPMAYDEWQEHAVDPRKERE</sequence>
<protein>
    <submittedName>
        <fullName evidence="3">Winged helix-turn-helix domain-containing protein</fullName>
    </submittedName>
</protein>
<dbReference type="GO" id="GO:0006355">
    <property type="term" value="P:regulation of DNA-templated transcription"/>
    <property type="evidence" value="ECO:0007669"/>
    <property type="project" value="UniProtKB-ARBA"/>
</dbReference>
<dbReference type="CDD" id="cd00090">
    <property type="entry name" value="HTH_ARSR"/>
    <property type="match status" value="1"/>
</dbReference>
<reference evidence="3 4" key="1">
    <citation type="submission" date="2024-08" db="EMBL/GenBank/DDBJ databases">
        <title>Halobellus sp. MBLA0158 whole genome sequence.</title>
        <authorList>
            <person name="Hwang C.Y."/>
            <person name="Cho E.-S."/>
            <person name="Seo M.-J."/>
        </authorList>
    </citation>
    <scope>NUCLEOTIDE SEQUENCE [LARGE SCALE GENOMIC DNA]</scope>
    <source>
        <strain evidence="3 4">MBLA0158</strain>
    </source>
</reference>